<dbReference type="InterPro" id="IPR050372">
    <property type="entry name" value="Neurexin-related_CASP"/>
</dbReference>
<dbReference type="PANTHER" id="PTHR15036:SF89">
    <property type="entry name" value="NEUREXIN 1, ISOFORM F"/>
    <property type="match status" value="1"/>
</dbReference>
<keyword evidence="3" id="KW-0812">Transmembrane</keyword>
<dbReference type="WBParaSite" id="Smp_123860.1">
    <property type="protein sequence ID" value="Smp_123860.1"/>
    <property type="gene ID" value="Smp_123860"/>
</dbReference>
<reference evidence="7" key="2">
    <citation type="submission" date="2018-12" db="UniProtKB">
        <authorList>
            <consortium name="WormBaseParasite"/>
        </authorList>
    </citation>
    <scope>IDENTIFICATION</scope>
    <source>
        <strain evidence="7">Puerto Rican</strain>
    </source>
</reference>
<keyword evidence="3" id="KW-1133">Transmembrane helix</keyword>
<dbReference type="PANTHER" id="PTHR15036">
    <property type="entry name" value="PIKACHURIN-LIKE PROTEIN"/>
    <property type="match status" value="1"/>
</dbReference>
<evidence type="ECO:0000256" key="3">
    <source>
        <dbReference type="SAM" id="Phobius"/>
    </source>
</evidence>
<comment type="caution">
    <text evidence="2">Lacks conserved residue(s) required for the propagation of feature annotation.</text>
</comment>
<dbReference type="Proteomes" id="UP000008854">
    <property type="component" value="Unassembled WGS sequence"/>
</dbReference>
<reference evidence="6" key="1">
    <citation type="journal article" date="2012" name="PLoS Negl. Trop. Dis.">
        <title>A systematically improved high quality genome and transcriptome of the human blood fluke Schistosoma mansoni.</title>
        <authorList>
            <person name="Protasio A.V."/>
            <person name="Tsai I.J."/>
            <person name="Babbage A."/>
            <person name="Nichol S."/>
            <person name="Hunt M."/>
            <person name="Aslett M.A."/>
            <person name="De Silva N."/>
            <person name="Velarde G.S."/>
            <person name="Anderson T.J."/>
            <person name="Clark R.C."/>
            <person name="Davidson C."/>
            <person name="Dillon G.P."/>
            <person name="Holroyd N.E."/>
            <person name="LoVerde P.T."/>
            <person name="Lloyd C."/>
            <person name="McQuillan J."/>
            <person name="Oliveira G."/>
            <person name="Otto T.D."/>
            <person name="Parker-Manuel S.J."/>
            <person name="Quail M.A."/>
            <person name="Wilson R.A."/>
            <person name="Zerlotini A."/>
            <person name="Dunne D.W."/>
            <person name="Berriman M."/>
        </authorList>
    </citation>
    <scope>NUCLEOTIDE SEQUENCE [LARGE SCALE GENOMIC DNA]</scope>
    <source>
        <strain evidence="6">Puerto Rican</strain>
    </source>
</reference>
<dbReference type="InterPro" id="IPR001791">
    <property type="entry name" value="Laminin_G"/>
</dbReference>
<dbReference type="InterPro" id="IPR013320">
    <property type="entry name" value="ConA-like_dom_sf"/>
</dbReference>
<keyword evidence="2" id="KW-0245">EGF-like domain</keyword>
<name>A0A3Q0KKM2_SCHMA</name>
<dbReference type="CDD" id="cd00110">
    <property type="entry name" value="LamG"/>
    <property type="match status" value="2"/>
</dbReference>
<dbReference type="SUPFAM" id="SSF49899">
    <property type="entry name" value="Concanavalin A-like lectins/glucanases"/>
    <property type="match status" value="2"/>
</dbReference>
<protein>
    <submittedName>
        <fullName evidence="7">Putative neurexin</fullName>
    </submittedName>
</protein>
<dbReference type="STRING" id="6183.A0A3Q0KKM2"/>
<evidence type="ECO:0000259" key="5">
    <source>
        <dbReference type="PROSITE" id="PS50026"/>
    </source>
</evidence>
<dbReference type="Gene3D" id="2.60.120.200">
    <property type="match status" value="2"/>
</dbReference>
<evidence type="ECO:0000259" key="4">
    <source>
        <dbReference type="PROSITE" id="PS50025"/>
    </source>
</evidence>
<dbReference type="SMART" id="SM00282">
    <property type="entry name" value="LamG"/>
    <property type="match status" value="2"/>
</dbReference>
<proteinExistence type="predicted"/>
<keyword evidence="6" id="KW-1185">Reference proteome</keyword>
<dbReference type="Pfam" id="PF02210">
    <property type="entry name" value="Laminin_G_2"/>
    <property type="match status" value="2"/>
</dbReference>
<accession>A0A3Q0KKM2</accession>
<keyword evidence="3" id="KW-0472">Membrane</keyword>
<feature type="domain" description="Laminin G" evidence="4">
    <location>
        <begin position="429"/>
        <end position="603"/>
    </location>
</feature>
<evidence type="ECO:0000256" key="2">
    <source>
        <dbReference type="PROSITE-ProRule" id="PRU00076"/>
    </source>
</evidence>
<keyword evidence="1" id="KW-1015">Disulfide bond</keyword>
<dbReference type="InParanoid" id="A0A3Q0KKM2"/>
<dbReference type="PROSITE" id="PS50026">
    <property type="entry name" value="EGF_3"/>
    <property type="match status" value="1"/>
</dbReference>
<sequence length="921" mass="106645">MIIIVFISQYLLCIETSENMFQSFKVDLPNYKTQINSHDDMNQSNESQLNFKRIHMISSNTTDQYHPREGHKLHNNKSVESHGDYYHSSLSSTSITTPLNKVIKTINFITFKISDCYLHNPSMHLYERFRLKFTFRTSQEHGLILFNSDKYGVDFLAFELIKGYLHFVFDMGSGSQRFALTTHSVTDSNWHNVELFREDLENNILQLYIDRNQSIEQSLKIPVFNGDIARNFNLNDPLYIGGISQLVFLKWREKLSSYHGFQGCLGNFSINGLPPFDLLNMAKLKYAKNWTLPVCRDQIVDNCHHRPKGVLNCNQIQRIQNHSTNTKTNKNVDGDNDKDKLFQPYCLNDGICLQTWLGVKCACELTTFDGHRCMKAGTTFVYGINDDSIINYNNNNNLSNEFNHTISNHDNIGYLRLIYKDYEKHTRQDEFILGIQTFYINFPHKKQQKKQHRNYSQTYNNDNYISTLLFVTSLTQIGDFIHLFLESGIVRLNYNMGGGVVHISGPNFPINDGFYHRIRGYRVDRQIILEVDDSRHTYELNSVYGKQFNNQKVIWLGHAPRLNKTDFFHGYMTGVYYNGLLLNDIAAGLSYLVHIHVTRFGNVKHITKFQPKLLKSDYYKDGVNYVNRDEPVSEETTNRILFNSLPLFFYSNSSPSSLTTNYKYFNNNISNESIQSDIIHSPSNYLQYNKWKVYKTMSRLHEQVNIWLLISLASAGLIMIISLTFLAYRFHRNKRVNSHCSKLTKTEQISHLHQFSPTSVTYRTASVGSLLSMDDIRYTMISKRLKQNQEQLSSVSDDQSHSICDQASISRYKINYSNTTVTPFILVTDSINLPSKSSTGIDQYNLIKTSLPKIDSMHLNVPIKTFEECIPDKCFKDNKYKVVLSVPNNDYLKTQFIHGFIDTLHSGQFSTGSSIETPQIM</sequence>
<feature type="domain" description="Laminin G" evidence="4">
    <location>
        <begin position="105"/>
        <end position="303"/>
    </location>
</feature>
<dbReference type="AlphaFoldDB" id="A0A3Q0KKM2"/>
<dbReference type="Gene3D" id="2.10.25.10">
    <property type="entry name" value="Laminin"/>
    <property type="match status" value="1"/>
</dbReference>
<dbReference type="ExpressionAtlas" id="A0A3Q0KKM2">
    <property type="expression patterns" value="baseline"/>
</dbReference>
<dbReference type="PROSITE" id="PS50025">
    <property type="entry name" value="LAM_G_DOMAIN"/>
    <property type="match status" value="2"/>
</dbReference>
<feature type="transmembrane region" description="Helical" evidence="3">
    <location>
        <begin position="706"/>
        <end position="728"/>
    </location>
</feature>
<evidence type="ECO:0000313" key="7">
    <source>
        <dbReference type="WBParaSite" id="Smp_123860.1"/>
    </source>
</evidence>
<organism evidence="6 7">
    <name type="scientific">Schistosoma mansoni</name>
    <name type="common">Blood fluke</name>
    <dbReference type="NCBI Taxonomy" id="6183"/>
    <lineage>
        <taxon>Eukaryota</taxon>
        <taxon>Metazoa</taxon>
        <taxon>Spiralia</taxon>
        <taxon>Lophotrochozoa</taxon>
        <taxon>Platyhelminthes</taxon>
        <taxon>Trematoda</taxon>
        <taxon>Digenea</taxon>
        <taxon>Strigeidida</taxon>
        <taxon>Schistosomatoidea</taxon>
        <taxon>Schistosomatidae</taxon>
        <taxon>Schistosoma</taxon>
    </lineage>
</organism>
<evidence type="ECO:0000313" key="6">
    <source>
        <dbReference type="Proteomes" id="UP000008854"/>
    </source>
</evidence>
<evidence type="ECO:0000256" key="1">
    <source>
        <dbReference type="ARBA" id="ARBA00023157"/>
    </source>
</evidence>
<dbReference type="InterPro" id="IPR000742">
    <property type="entry name" value="EGF"/>
</dbReference>
<feature type="domain" description="EGF-like" evidence="5">
    <location>
        <begin position="337"/>
        <end position="374"/>
    </location>
</feature>